<dbReference type="Gene3D" id="1.10.1220.10">
    <property type="entry name" value="Met repressor-like"/>
    <property type="match status" value="1"/>
</dbReference>
<evidence type="ECO:0000313" key="4">
    <source>
        <dbReference type="Proteomes" id="UP001625389"/>
    </source>
</evidence>
<gene>
    <name evidence="3" type="ORF">ACEN34_02220</name>
</gene>
<dbReference type="EMBL" id="JBGQPK010000004">
    <property type="protein sequence ID" value="MFL2028426.1"/>
    <property type="molecule type" value="Genomic_DNA"/>
</dbReference>
<accession>A0ABW8U969</accession>
<dbReference type="Pfam" id="PF04221">
    <property type="entry name" value="RelB"/>
    <property type="match status" value="1"/>
</dbReference>
<proteinExistence type="inferred from homology"/>
<keyword evidence="4" id="KW-1185">Reference proteome</keyword>
<organism evidence="3 4">
    <name type="scientific">Loigolactobacillus zhaoyuanensis</name>
    <dbReference type="NCBI Taxonomy" id="2486017"/>
    <lineage>
        <taxon>Bacteria</taxon>
        <taxon>Bacillati</taxon>
        <taxon>Bacillota</taxon>
        <taxon>Bacilli</taxon>
        <taxon>Lactobacillales</taxon>
        <taxon>Lactobacillaceae</taxon>
        <taxon>Loigolactobacillus</taxon>
    </lineage>
</organism>
<evidence type="ECO:0000256" key="2">
    <source>
        <dbReference type="ARBA" id="ARBA00022649"/>
    </source>
</evidence>
<evidence type="ECO:0000313" key="3">
    <source>
        <dbReference type="EMBL" id="MFL2028426.1"/>
    </source>
</evidence>
<reference evidence="3 4" key="1">
    <citation type="submission" date="2024-08" db="EMBL/GenBank/DDBJ databases">
        <authorList>
            <person name="Arias E."/>
        </authorList>
    </citation>
    <scope>NUCLEOTIDE SEQUENCE [LARGE SCALE GENOMIC DNA]</scope>
    <source>
        <strain evidence="3 4">FAM 25317</strain>
    </source>
</reference>
<dbReference type="Proteomes" id="UP001625389">
    <property type="component" value="Unassembled WGS sequence"/>
</dbReference>
<comment type="caution">
    <text evidence="3">The sequence shown here is derived from an EMBL/GenBank/DDBJ whole genome shotgun (WGS) entry which is preliminary data.</text>
</comment>
<dbReference type="PANTHER" id="PTHR38781">
    <property type="entry name" value="ANTITOXIN DINJ-RELATED"/>
    <property type="match status" value="1"/>
</dbReference>
<keyword evidence="2" id="KW-1277">Toxin-antitoxin system</keyword>
<name>A0ABW8U969_9LACO</name>
<protein>
    <submittedName>
        <fullName evidence="3">Type II toxin-antitoxin system RelB/DinJ family antitoxin</fullName>
    </submittedName>
</protein>
<evidence type="ECO:0000256" key="1">
    <source>
        <dbReference type="ARBA" id="ARBA00010562"/>
    </source>
</evidence>
<dbReference type="InterPro" id="IPR013321">
    <property type="entry name" value="Arc_rbn_hlx_hlx"/>
</dbReference>
<dbReference type="PANTHER" id="PTHR38781:SF1">
    <property type="entry name" value="ANTITOXIN DINJ-RELATED"/>
    <property type="match status" value="1"/>
</dbReference>
<comment type="similarity">
    <text evidence="1">Belongs to the RelB/DinJ antitoxin family.</text>
</comment>
<dbReference type="InterPro" id="IPR007337">
    <property type="entry name" value="RelB/DinJ"/>
</dbReference>
<sequence>MTESTAKARISATVDPELKQQATAILSSMQLDMSTAINLFLGQVVKQNKLPFEVTNESIQQRELQAIRATVAQGVAQAHTDAGIDANAYLQQLIVAEQKLAK</sequence>
<dbReference type="NCBIfam" id="TIGR02384">
    <property type="entry name" value="RelB_DinJ"/>
    <property type="match status" value="1"/>
</dbReference>
<dbReference type="RefSeq" id="WP_407136869.1">
    <property type="nucleotide sequence ID" value="NZ_JBGQPK010000004.1"/>
</dbReference>